<dbReference type="PANTHER" id="PTHR34174">
    <property type="entry name" value="HYDROLETHALUS SYNDROME PROTEIN 1"/>
    <property type="match status" value="1"/>
</dbReference>
<keyword evidence="5" id="KW-0970">Cilium biogenesis/degradation</keyword>
<feature type="region of interest" description="Disordered" evidence="8">
    <location>
        <begin position="109"/>
        <end position="145"/>
    </location>
</feature>
<keyword evidence="6" id="KW-0206">Cytoskeleton</keyword>
<name>A0A7E4VU05_PANRE</name>
<dbReference type="WBParaSite" id="Pan_g329.t1">
    <property type="protein sequence ID" value="Pan_g329.t1"/>
    <property type="gene ID" value="Pan_g329"/>
</dbReference>
<evidence type="ECO:0000256" key="1">
    <source>
        <dbReference type="ARBA" id="ARBA00004114"/>
    </source>
</evidence>
<dbReference type="Proteomes" id="UP000492821">
    <property type="component" value="Unassembled WGS sequence"/>
</dbReference>
<evidence type="ECO:0000256" key="4">
    <source>
        <dbReference type="ARBA" id="ARBA00022490"/>
    </source>
</evidence>
<organism evidence="10 11">
    <name type="scientific">Panagrellus redivivus</name>
    <name type="common">Microworm</name>
    <dbReference type="NCBI Taxonomy" id="6233"/>
    <lineage>
        <taxon>Eukaryota</taxon>
        <taxon>Metazoa</taxon>
        <taxon>Ecdysozoa</taxon>
        <taxon>Nematoda</taxon>
        <taxon>Chromadorea</taxon>
        <taxon>Rhabditida</taxon>
        <taxon>Tylenchina</taxon>
        <taxon>Panagrolaimomorpha</taxon>
        <taxon>Panagrolaimoidea</taxon>
        <taxon>Panagrolaimidae</taxon>
        <taxon>Panagrellus</taxon>
    </lineage>
</organism>
<feature type="domain" description="Centriolar and ciliogenesis-associated protein HYLS1 C-terminal" evidence="9">
    <location>
        <begin position="181"/>
        <end position="225"/>
    </location>
</feature>
<evidence type="ECO:0000256" key="2">
    <source>
        <dbReference type="ARBA" id="ARBA00004138"/>
    </source>
</evidence>
<evidence type="ECO:0000256" key="7">
    <source>
        <dbReference type="ARBA" id="ARBA00023273"/>
    </source>
</evidence>
<feature type="compositionally biased region" description="Polar residues" evidence="8">
    <location>
        <begin position="126"/>
        <end position="139"/>
    </location>
</feature>
<dbReference type="PANTHER" id="PTHR34174:SF1">
    <property type="entry name" value="CENTRIOLAR AND CILIOGENESIS-ASSOCIATED PROTEIN HYLS1"/>
    <property type="match status" value="1"/>
</dbReference>
<evidence type="ECO:0000313" key="10">
    <source>
        <dbReference type="Proteomes" id="UP000492821"/>
    </source>
</evidence>
<dbReference type="GO" id="GO:0097730">
    <property type="term" value="C:non-motile cilium"/>
    <property type="evidence" value="ECO:0007669"/>
    <property type="project" value="TreeGrafter"/>
</dbReference>
<sequence length="245" mass="28289">MDSDYTVEEINDVLSELGYSADGDALAQLRDEILNFDVGFDFDQFIDPLFLEFSNFEANVTDGKFDKENFPKEFVTLIDEAQKKVNTMYDKIAELDAAIESELSSDSLYGSSLPTSTGHSKPKKSPAQQSQPFQPTKTLPNFEFDASDEPVMLDRDVEKKLLAEVCRQKGIKKVDFPEPGKAPFKHDPVMRNRQYQEAWKKYPVPGEKRRQKLRWQIRELMLRPHVPELRLVPRVNFAPRPDWVE</sequence>
<reference evidence="11" key="2">
    <citation type="submission" date="2020-10" db="UniProtKB">
        <authorList>
            <consortium name="WormBaseParasite"/>
        </authorList>
    </citation>
    <scope>IDENTIFICATION</scope>
</reference>
<reference evidence="10" key="1">
    <citation type="journal article" date="2013" name="Genetics">
        <title>The draft genome and transcriptome of Panagrellus redivivus are shaped by the harsh demands of a free-living lifestyle.</title>
        <authorList>
            <person name="Srinivasan J."/>
            <person name="Dillman A.R."/>
            <person name="Macchietto M.G."/>
            <person name="Heikkinen L."/>
            <person name="Lakso M."/>
            <person name="Fracchia K.M."/>
            <person name="Antoshechkin I."/>
            <person name="Mortazavi A."/>
            <person name="Wong G."/>
            <person name="Sternberg P.W."/>
        </authorList>
    </citation>
    <scope>NUCLEOTIDE SEQUENCE [LARGE SCALE GENOMIC DNA]</scope>
    <source>
        <strain evidence="10">MT8872</strain>
    </source>
</reference>
<evidence type="ECO:0000256" key="6">
    <source>
        <dbReference type="ARBA" id="ARBA00023212"/>
    </source>
</evidence>
<dbReference type="GO" id="GO:0005814">
    <property type="term" value="C:centriole"/>
    <property type="evidence" value="ECO:0007669"/>
    <property type="project" value="UniProtKB-SubCell"/>
</dbReference>
<evidence type="ECO:0000256" key="8">
    <source>
        <dbReference type="SAM" id="MobiDB-lite"/>
    </source>
</evidence>
<dbReference type="GO" id="GO:0060271">
    <property type="term" value="P:cilium assembly"/>
    <property type="evidence" value="ECO:0007669"/>
    <property type="project" value="TreeGrafter"/>
</dbReference>
<dbReference type="AlphaFoldDB" id="A0A7E4VU05"/>
<comment type="similarity">
    <text evidence="3">Belongs to the HYLS1 family.</text>
</comment>
<keyword evidence="7" id="KW-0966">Cell projection</keyword>
<comment type="subcellular location">
    <subcellularLocation>
        <location evidence="2">Cell projection</location>
        <location evidence="2">Cilium</location>
    </subcellularLocation>
    <subcellularLocation>
        <location evidence="1">Cytoplasm</location>
        <location evidence="1">Cytoskeleton</location>
        <location evidence="1">Microtubule organizing center</location>
        <location evidence="1">Centrosome</location>
        <location evidence="1">Centriole</location>
    </subcellularLocation>
</comment>
<evidence type="ECO:0000256" key="3">
    <source>
        <dbReference type="ARBA" id="ARBA00010091"/>
    </source>
</evidence>
<dbReference type="InterPro" id="IPR027918">
    <property type="entry name" value="HYLS1_C_dom"/>
</dbReference>
<keyword evidence="4" id="KW-0963">Cytoplasm</keyword>
<evidence type="ECO:0000259" key="9">
    <source>
        <dbReference type="Pfam" id="PF15311"/>
    </source>
</evidence>
<protein>
    <submittedName>
        <fullName evidence="11">HYLS1_C domain-containing protein</fullName>
    </submittedName>
</protein>
<dbReference type="InterPro" id="IPR052319">
    <property type="entry name" value="Centriolar_ciliogenesis_assoc"/>
</dbReference>
<keyword evidence="10" id="KW-1185">Reference proteome</keyword>
<accession>A0A7E4VU05</accession>
<dbReference type="Pfam" id="PF15311">
    <property type="entry name" value="HYLS1_C"/>
    <property type="match status" value="1"/>
</dbReference>
<evidence type="ECO:0000256" key="5">
    <source>
        <dbReference type="ARBA" id="ARBA00022794"/>
    </source>
</evidence>
<proteinExistence type="inferred from homology"/>
<evidence type="ECO:0000313" key="11">
    <source>
        <dbReference type="WBParaSite" id="Pan_g329.t1"/>
    </source>
</evidence>